<gene>
    <name evidence="2" type="ORF">AB4M04_11320</name>
</gene>
<dbReference type="InterPro" id="IPR036937">
    <property type="entry name" value="Adhesion_dom_fimbrial_sf"/>
</dbReference>
<comment type="caution">
    <text evidence="2">The sequence shown here is derived from an EMBL/GenBank/DDBJ whole genome shotgun (WGS) entry which is preliminary data.</text>
</comment>
<reference evidence="2 3" key="1">
    <citation type="submission" date="2024-07" db="EMBL/GenBank/DDBJ databases">
        <title>Genomes of novel Serratia strains from suburban soil.</title>
        <authorList>
            <person name="Markert E.X."/>
            <person name="Severe K."/>
            <person name="Severe L."/>
            <person name="Twing K.I."/>
            <person name="Ward L.M."/>
        </authorList>
    </citation>
    <scope>NUCLEOTIDE SEQUENCE [LARGE SCALE GENOMIC DNA]</scope>
    <source>
        <strain evidence="2 3">3C-UT</strain>
    </source>
</reference>
<evidence type="ECO:0000313" key="2">
    <source>
        <dbReference type="EMBL" id="MEX3172675.1"/>
    </source>
</evidence>
<evidence type="ECO:0008006" key="4">
    <source>
        <dbReference type="Google" id="ProtNLM"/>
    </source>
</evidence>
<dbReference type="InterPro" id="IPR008966">
    <property type="entry name" value="Adhesion_dom_sf"/>
</dbReference>
<name>A0ABV3UHW2_9GAMM</name>
<feature type="signal peptide" evidence="1">
    <location>
        <begin position="1"/>
        <end position="29"/>
    </location>
</feature>
<dbReference type="Gene3D" id="2.60.40.1090">
    <property type="entry name" value="Fimbrial-type adhesion domain"/>
    <property type="match status" value="1"/>
</dbReference>
<evidence type="ECO:0000256" key="1">
    <source>
        <dbReference type="SAM" id="SignalP"/>
    </source>
</evidence>
<dbReference type="EMBL" id="JBFQXQ010000001">
    <property type="protein sequence ID" value="MEX3172675.1"/>
    <property type="molecule type" value="Genomic_DNA"/>
</dbReference>
<organism evidence="2 3">
    <name type="scientific">Serratia quinivorans</name>
    <dbReference type="NCBI Taxonomy" id="137545"/>
    <lineage>
        <taxon>Bacteria</taxon>
        <taxon>Pseudomonadati</taxon>
        <taxon>Pseudomonadota</taxon>
        <taxon>Gammaproteobacteria</taxon>
        <taxon>Enterobacterales</taxon>
        <taxon>Yersiniaceae</taxon>
        <taxon>Serratia</taxon>
    </lineage>
</organism>
<dbReference type="Proteomes" id="UP001558101">
    <property type="component" value="Unassembled WGS sequence"/>
</dbReference>
<accession>A0ABV3UHW2</accession>
<dbReference type="SUPFAM" id="SSF49401">
    <property type="entry name" value="Bacterial adhesins"/>
    <property type="match status" value="1"/>
</dbReference>
<proteinExistence type="predicted"/>
<keyword evidence="1" id="KW-0732">Signal</keyword>
<feature type="chain" id="PRO_5045925347" description="Fimbrial protein" evidence="1">
    <location>
        <begin position="30"/>
        <end position="353"/>
    </location>
</feature>
<evidence type="ECO:0000313" key="3">
    <source>
        <dbReference type="Proteomes" id="UP001558101"/>
    </source>
</evidence>
<sequence>MELILKASRLFKFLCGLMCCLAISSTAIAGTLSLFNNKATLGYTGTNGLMVGTGTLPGAGSGSGPYKLMGTVVLTNTSNEPLSYNVCTYVYASTQRCTSNPKFEMISYLAGSTYYRYETTRDTNCSLENNGSNACIQSSYNAQYINGVLAGSAPKTLAPGAQAVIRVATAGKVWIPNVGLSGSVNTSNIGGAATLVVCQTTSDCYSSSSQVVMPVVFPTAPKYRTCTLSSQRLVWDLGIFTKTELPNNGSKSKIYTKPLTVACNDTNTRLSLAISGYAPDDQQTFRSTSGDAAGVTAQFFADGEQLKVGTPKIYSFSNQSKQRDYSIGVQLTRTKTLVPGIVSFVAALEITYP</sequence>
<protein>
    <recommendedName>
        <fullName evidence="4">Fimbrial protein</fullName>
    </recommendedName>
</protein>
<keyword evidence="3" id="KW-1185">Reference proteome</keyword>